<protein>
    <recommendedName>
        <fullName evidence="9">Flavin-containing monooxygenase</fullName>
        <ecNumber evidence="9">1.-.-.-</ecNumber>
    </recommendedName>
</protein>
<proteinExistence type="inferred from homology"/>
<comment type="caution">
    <text evidence="10">The sequence shown here is derived from an EMBL/GenBank/DDBJ whole genome shotgun (WGS) entry which is preliminary data.</text>
</comment>
<dbReference type="InterPro" id="IPR020946">
    <property type="entry name" value="Flavin_mOase-like"/>
</dbReference>
<evidence type="ECO:0000256" key="2">
    <source>
        <dbReference type="ARBA" id="ARBA00009183"/>
    </source>
</evidence>
<name>A0A3S3P8H6_9MAGN</name>
<dbReference type="GO" id="GO:0050661">
    <property type="term" value="F:NADP binding"/>
    <property type="evidence" value="ECO:0007669"/>
    <property type="project" value="InterPro"/>
</dbReference>
<gene>
    <name evidence="10" type="ORF">CKAN_01428800</name>
</gene>
<dbReference type="FunFam" id="3.50.50.60:FF:000100">
    <property type="entry name" value="Flavin-containing monooxygenase"/>
    <property type="match status" value="1"/>
</dbReference>
<dbReference type="SUPFAM" id="SSF51905">
    <property type="entry name" value="FAD/NAD(P)-binding domain"/>
    <property type="match status" value="2"/>
</dbReference>
<evidence type="ECO:0000256" key="5">
    <source>
        <dbReference type="ARBA" id="ARBA00022857"/>
    </source>
</evidence>
<dbReference type="GO" id="GO:0004499">
    <property type="term" value="F:N,N-dimethylaniline monooxygenase activity"/>
    <property type="evidence" value="ECO:0007669"/>
    <property type="project" value="InterPro"/>
</dbReference>
<evidence type="ECO:0000313" key="10">
    <source>
        <dbReference type="EMBL" id="RWR85424.1"/>
    </source>
</evidence>
<dbReference type="STRING" id="337451.A0A3S3P8H6"/>
<comment type="similarity">
    <text evidence="2 9">Belongs to the FMO family.</text>
</comment>
<dbReference type="EMBL" id="QPKB01000005">
    <property type="protein sequence ID" value="RWR85424.1"/>
    <property type="molecule type" value="Genomic_DNA"/>
</dbReference>
<keyword evidence="7 9" id="KW-0503">Monooxygenase</keyword>
<dbReference type="PANTHER" id="PTHR43539">
    <property type="entry name" value="FLAVIN-BINDING MONOOXYGENASE-LIKE PROTEIN (AFU_ORTHOLOGUE AFUA_4G09220)"/>
    <property type="match status" value="1"/>
</dbReference>
<dbReference type="PANTHER" id="PTHR43539:SF56">
    <property type="entry name" value="EXPRESSED PROTEIN"/>
    <property type="match status" value="1"/>
</dbReference>
<evidence type="ECO:0000256" key="6">
    <source>
        <dbReference type="ARBA" id="ARBA00023002"/>
    </source>
</evidence>
<keyword evidence="6 9" id="KW-0560">Oxidoreductase</keyword>
<evidence type="ECO:0000256" key="8">
    <source>
        <dbReference type="ARBA" id="ARBA00047707"/>
    </source>
</evidence>
<dbReference type="InterPro" id="IPR036188">
    <property type="entry name" value="FAD/NAD-bd_sf"/>
</dbReference>
<dbReference type="AlphaFoldDB" id="A0A3S3P8H6"/>
<evidence type="ECO:0000256" key="9">
    <source>
        <dbReference type="RuleBase" id="RU361177"/>
    </source>
</evidence>
<keyword evidence="4 9" id="KW-0274">FAD</keyword>
<evidence type="ECO:0000256" key="7">
    <source>
        <dbReference type="ARBA" id="ARBA00023033"/>
    </source>
</evidence>
<dbReference type="PRINTS" id="PR00368">
    <property type="entry name" value="FADPNR"/>
</dbReference>
<keyword evidence="5" id="KW-0521">NADP</keyword>
<evidence type="ECO:0000256" key="4">
    <source>
        <dbReference type="ARBA" id="ARBA00022827"/>
    </source>
</evidence>
<evidence type="ECO:0000256" key="3">
    <source>
        <dbReference type="ARBA" id="ARBA00022630"/>
    </source>
</evidence>
<dbReference type="PROSITE" id="PS51257">
    <property type="entry name" value="PROKAR_LIPOPROTEIN"/>
    <property type="match status" value="1"/>
</dbReference>
<dbReference type="GO" id="GO:0050660">
    <property type="term" value="F:flavin adenine dinucleotide binding"/>
    <property type="evidence" value="ECO:0007669"/>
    <property type="project" value="InterPro"/>
</dbReference>
<dbReference type="Pfam" id="PF00743">
    <property type="entry name" value="FMO-like"/>
    <property type="match status" value="1"/>
</dbReference>
<dbReference type="Proteomes" id="UP000283530">
    <property type="component" value="Unassembled WGS sequence"/>
</dbReference>
<keyword evidence="10" id="KW-0670">Pyruvate</keyword>
<evidence type="ECO:0000313" key="11">
    <source>
        <dbReference type="Proteomes" id="UP000283530"/>
    </source>
</evidence>
<sequence length="398" mass="44272">MKSKQECVMALGPLIIGAGPSGLATAACLKEKGIPSLIIERENCIASLWNLKTSDCMKLHLPKRFCELPLMPFPPEFPTYPTKWQFISYLEAYAQQFSIEPVFGEEVKQAEYDQRIGMWRVLTSKSEYICRWLIVATGENAEAVLPNIAGISEFRGRVLHSSSYENGASFKGEEVLVVGCGNSGMEISLDLSKHCAQPSMVVRNKMHILPKEMLGTSTFALSMWLLKWFPLKLVDALILFYSRLVLGDTAQFGLERPKIGPLQMKNDTGRTPVLDVGTFAKIMSGQIKVVPSIRQFTATGAEFVDGVSREFDSLILATGYRSSVPKWLKEEGFFNKDGIPRMPFPNGWKGKNGLYAVGFTKRGLLGASISAQRVAEDIACHWDCETKHLCLELQTILN</sequence>
<evidence type="ECO:0000256" key="1">
    <source>
        <dbReference type="ARBA" id="ARBA00001974"/>
    </source>
</evidence>
<dbReference type="PRINTS" id="PR00469">
    <property type="entry name" value="PNDRDTASEII"/>
</dbReference>
<accession>A0A3S3P8H6</accession>
<dbReference type="GO" id="GO:0103075">
    <property type="term" value="F:indole-3-pyruvate monooxygenase activity"/>
    <property type="evidence" value="ECO:0007669"/>
    <property type="project" value="UniProtKB-EC"/>
</dbReference>
<dbReference type="OrthoDB" id="66881at2759"/>
<keyword evidence="11" id="KW-1185">Reference proteome</keyword>
<comment type="cofactor">
    <cofactor evidence="1 9">
        <name>FAD</name>
        <dbReference type="ChEBI" id="CHEBI:57692"/>
    </cofactor>
</comment>
<dbReference type="InterPro" id="IPR050982">
    <property type="entry name" value="Auxin_biosynth/cation_transpt"/>
</dbReference>
<organism evidence="10 11">
    <name type="scientific">Cinnamomum micranthum f. kanehirae</name>
    <dbReference type="NCBI Taxonomy" id="337451"/>
    <lineage>
        <taxon>Eukaryota</taxon>
        <taxon>Viridiplantae</taxon>
        <taxon>Streptophyta</taxon>
        <taxon>Embryophyta</taxon>
        <taxon>Tracheophyta</taxon>
        <taxon>Spermatophyta</taxon>
        <taxon>Magnoliopsida</taxon>
        <taxon>Magnoliidae</taxon>
        <taxon>Laurales</taxon>
        <taxon>Lauraceae</taxon>
        <taxon>Cinnamomum</taxon>
    </lineage>
</organism>
<dbReference type="EC" id="1.-.-.-" evidence="9"/>
<comment type="catalytic activity">
    <reaction evidence="8">
        <text>indole-3-pyruvate + NADPH + O2 + H(+) = (indol-3-yl)acetate + CO2 + NADP(+) + H2O</text>
        <dbReference type="Rhea" id="RHEA:34331"/>
        <dbReference type="ChEBI" id="CHEBI:15377"/>
        <dbReference type="ChEBI" id="CHEBI:15378"/>
        <dbReference type="ChEBI" id="CHEBI:15379"/>
        <dbReference type="ChEBI" id="CHEBI:16526"/>
        <dbReference type="ChEBI" id="CHEBI:17640"/>
        <dbReference type="ChEBI" id="CHEBI:30854"/>
        <dbReference type="ChEBI" id="CHEBI:57783"/>
        <dbReference type="ChEBI" id="CHEBI:58349"/>
        <dbReference type="EC" id="1.14.13.168"/>
    </reaction>
</comment>
<reference evidence="10 11" key="1">
    <citation type="journal article" date="2019" name="Nat. Plants">
        <title>Stout camphor tree genome fills gaps in understanding of flowering plant genome evolution.</title>
        <authorList>
            <person name="Chaw S.M."/>
            <person name="Liu Y.C."/>
            <person name="Wu Y.W."/>
            <person name="Wang H.Y."/>
            <person name="Lin C.I."/>
            <person name="Wu C.S."/>
            <person name="Ke H.M."/>
            <person name="Chang L.Y."/>
            <person name="Hsu C.Y."/>
            <person name="Yang H.T."/>
            <person name="Sudianto E."/>
            <person name="Hsu M.H."/>
            <person name="Wu K.P."/>
            <person name="Wang L.N."/>
            <person name="Leebens-Mack J.H."/>
            <person name="Tsai I.J."/>
        </authorList>
    </citation>
    <scope>NUCLEOTIDE SEQUENCE [LARGE SCALE GENOMIC DNA]</scope>
    <source>
        <strain evidence="11">cv. Chaw 1501</strain>
        <tissue evidence="10">Young leaves</tissue>
    </source>
</reference>
<keyword evidence="3 9" id="KW-0285">Flavoprotein</keyword>
<dbReference type="Gene3D" id="3.50.50.60">
    <property type="entry name" value="FAD/NAD(P)-binding domain"/>
    <property type="match status" value="1"/>
</dbReference>